<organism evidence="1 2">
    <name type="scientific">Paralvinella palmiformis</name>
    <dbReference type="NCBI Taxonomy" id="53620"/>
    <lineage>
        <taxon>Eukaryota</taxon>
        <taxon>Metazoa</taxon>
        <taxon>Spiralia</taxon>
        <taxon>Lophotrochozoa</taxon>
        <taxon>Annelida</taxon>
        <taxon>Polychaeta</taxon>
        <taxon>Sedentaria</taxon>
        <taxon>Canalipalpata</taxon>
        <taxon>Terebellida</taxon>
        <taxon>Terebelliformia</taxon>
        <taxon>Alvinellidae</taxon>
        <taxon>Paralvinella</taxon>
    </lineage>
</organism>
<evidence type="ECO:0000313" key="2">
    <source>
        <dbReference type="Proteomes" id="UP001208570"/>
    </source>
</evidence>
<dbReference type="Gene3D" id="3.90.550.20">
    <property type="match status" value="1"/>
</dbReference>
<comment type="caution">
    <text evidence="1">The sequence shown here is derived from an EMBL/GenBank/DDBJ whole genome shotgun (WGS) entry which is preliminary data.</text>
</comment>
<evidence type="ECO:0008006" key="3">
    <source>
        <dbReference type="Google" id="ProtNLM"/>
    </source>
</evidence>
<reference evidence="1" key="1">
    <citation type="journal article" date="2023" name="Mol. Biol. Evol.">
        <title>Third-Generation Sequencing Reveals the Adaptive Role of the Epigenome in Three Deep-Sea Polychaetes.</title>
        <authorList>
            <person name="Perez M."/>
            <person name="Aroh O."/>
            <person name="Sun Y."/>
            <person name="Lan Y."/>
            <person name="Juniper S.K."/>
            <person name="Young C.R."/>
            <person name="Angers B."/>
            <person name="Qian P.Y."/>
        </authorList>
    </citation>
    <scope>NUCLEOTIDE SEQUENCE</scope>
    <source>
        <strain evidence="1">P08H-3</strain>
    </source>
</reference>
<protein>
    <recommendedName>
        <fullName evidence="3">Glycosyltransferase</fullName>
    </recommendedName>
</protein>
<sequence length="489" mass="57028">MSYFSEELVLSQLNNATCPDKSQDISYLPISPTVPRIVHFLWCSDKGFKFNNYLSVLSSMKYLKPERITFHYITLPRREKFNYYDSWFEELLQNVALFQPTKISSDRVCNTSNIKRQYVVGILQTEGGIYVEESTIFKEDMEHLFKTTKTVKLGNDGTGYVSTVGKDLKVSDLVSNRTTQPCPSFEEVTKIGSCFSIRKRVYPKTFWGLQDVVGRTVNTILYGTEIRPMPRSYDNKVIPNIAHVLWLRGKPVDFLFYLSCMSLIYVAEVEMLFVHGDVEPSGKYWIELKSITNLRFVRIVFPNRVFNFTIRRLSHMSDVFRAMVLWKYGGIYSDVDVIWTQPISGDLFKHDAVASFDWAHAYYPYPDYLNLGVSMGKRGAPFWKKLISSFNDFRDSVFGYNGLLKPYKVYERNPSLVFIHDRIQTMCFKNRCYPKGRPSNKDFRWNTDTFSYHWTWPTPVEFHNQSILFKINSTWADIGRNVLAKAGFK</sequence>
<dbReference type="SUPFAM" id="SSF53448">
    <property type="entry name" value="Nucleotide-diphospho-sugar transferases"/>
    <property type="match status" value="1"/>
</dbReference>
<name>A0AAD9KEI4_9ANNE</name>
<dbReference type="InterPro" id="IPR007577">
    <property type="entry name" value="GlycoTrfase_DXD_sugar-bd_CS"/>
</dbReference>
<gene>
    <name evidence="1" type="ORF">LSH36_7g20029</name>
</gene>
<proteinExistence type="predicted"/>
<dbReference type="Proteomes" id="UP001208570">
    <property type="component" value="Unassembled WGS sequence"/>
</dbReference>
<dbReference type="Pfam" id="PF04488">
    <property type="entry name" value="Gly_transf_sug"/>
    <property type="match status" value="1"/>
</dbReference>
<keyword evidence="2" id="KW-1185">Reference proteome</keyword>
<dbReference type="PANTHER" id="PTHR46830:SF1">
    <property type="entry name" value="ALPHA-1,4-N-ACETYLGLUCOSAMINYLTRANSFERASE"/>
    <property type="match status" value="1"/>
</dbReference>
<dbReference type="EMBL" id="JAODUP010000007">
    <property type="protein sequence ID" value="KAK2169797.1"/>
    <property type="molecule type" value="Genomic_DNA"/>
</dbReference>
<accession>A0AAD9KEI4</accession>
<evidence type="ECO:0000313" key="1">
    <source>
        <dbReference type="EMBL" id="KAK2169797.1"/>
    </source>
</evidence>
<dbReference type="AlphaFoldDB" id="A0AAD9KEI4"/>
<dbReference type="PANTHER" id="PTHR46830">
    <property type="entry name" value="TRANSFERASE, PUTATIVE-RELATED"/>
    <property type="match status" value="1"/>
</dbReference>
<dbReference type="InterPro" id="IPR029044">
    <property type="entry name" value="Nucleotide-diphossugar_trans"/>
</dbReference>